<evidence type="ECO:0000256" key="2">
    <source>
        <dbReference type="ARBA" id="ARBA00004496"/>
    </source>
</evidence>
<proteinExistence type="inferred from homology"/>
<dbReference type="GO" id="GO:0005634">
    <property type="term" value="C:nucleus"/>
    <property type="evidence" value="ECO:0007669"/>
    <property type="project" value="UniProtKB-SubCell"/>
</dbReference>
<dbReference type="Pfam" id="PF09341">
    <property type="entry name" value="Pcc1"/>
    <property type="match status" value="1"/>
</dbReference>
<dbReference type="PANTHER" id="PTHR31283">
    <property type="entry name" value="EKC/KEOPS COMPLEX SUBUNIT PCC1 FAMILY MEMBER"/>
    <property type="match status" value="1"/>
</dbReference>
<dbReference type="Proteomes" id="UP000527355">
    <property type="component" value="Unassembled WGS sequence"/>
</dbReference>
<evidence type="ECO:0000313" key="12">
    <source>
        <dbReference type="Proteomes" id="UP000527355"/>
    </source>
</evidence>
<keyword evidence="12" id="KW-1185">Reference proteome</keyword>
<evidence type="ECO:0000256" key="6">
    <source>
        <dbReference type="ARBA" id="ARBA00023242"/>
    </source>
</evidence>
<organism evidence="11 12">
    <name type="scientific">Myotis myotis</name>
    <name type="common">Greater mouse-eared bat</name>
    <name type="synonym">Vespertilio myotis</name>
    <dbReference type="NCBI Taxonomy" id="51298"/>
    <lineage>
        <taxon>Eukaryota</taxon>
        <taxon>Metazoa</taxon>
        <taxon>Chordata</taxon>
        <taxon>Craniata</taxon>
        <taxon>Vertebrata</taxon>
        <taxon>Euteleostomi</taxon>
        <taxon>Mammalia</taxon>
        <taxon>Eutheria</taxon>
        <taxon>Laurasiatheria</taxon>
        <taxon>Chiroptera</taxon>
        <taxon>Yangochiroptera</taxon>
        <taxon>Vespertilionidae</taxon>
        <taxon>Myotis</taxon>
    </lineage>
</organism>
<comment type="caution">
    <text evidence="11">The sequence shown here is derived from an EMBL/GenBank/DDBJ whole genome shotgun (WGS) entry which is preliminary data.</text>
</comment>
<reference evidence="11 12" key="1">
    <citation type="journal article" date="2020" name="Nature">
        <title>Six reference-quality genomes reveal evolution of bat adaptations.</title>
        <authorList>
            <person name="Jebb D."/>
            <person name="Huang Z."/>
            <person name="Pippel M."/>
            <person name="Hughes G.M."/>
            <person name="Lavrichenko K."/>
            <person name="Devanna P."/>
            <person name="Winkler S."/>
            <person name="Jermiin L.S."/>
            <person name="Skirmuntt E.C."/>
            <person name="Katzourakis A."/>
            <person name="Burkitt-Gray L."/>
            <person name="Ray D.A."/>
            <person name="Sullivan K.A.M."/>
            <person name="Roscito J.G."/>
            <person name="Kirilenko B.M."/>
            <person name="Davalos L.M."/>
            <person name="Corthals A.P."/>
            <person name="Power M.L."/>
            <person name="Jones G."/>
            <person name="Ransome R.D."/>
            <person name="Dechmann D.K.N."/>
            <person name="Locatelli A.G."/>
            <person name="Puechmaille S.J."/>
            <person name="Fedrigo O."/>
            <person name="Jarvis E.D."/>
            <person name="Hiller M."/>
            <person name="Vernes S.C."/>
            <person name="Myers E.W."/>
            <person name="Teeling E.C."/>
        </authorList>
    </citation>
    <scope>NUCLEOTIDE SEQUENCE [LARGE SCALE GENOMIC DNA]</scope>
    <source>
        <strain evidence="11">MMyoMyo1</strain>
        <tissue evidence="11">Flight muscle</tissue>
    </source>
</reference>
<dbReference type="GO" id="GO:0008033">
    <property type="term" value="P:tRNA processing"/>
    <property type="evidence" value="ECO:0007669"/>
    <property type="project" value="UniProtKB-KW"/>
</dbReference>
<evidence type="ECO:0000256" key="10">
    <source>
        <dbReference type="SAM" id="MobiDB-lite"/>
    </source>
</evidence>
<comment type="similarity">
    <text evidence="3">Belongs to the CTAG/PCC1 family.</text>
</comment>
<evidence type="ECO:0000256" key="5">
    <source>
        <dbReference type="ARBA" id="ARBA00022694"/>
    </source>
</evidence>
<protein>
    <recommendedName>
        <fullName evidence="9">L antigen family member 3</fullName>
    </recommendedName>
</protein>
<keyword evidence="5" id="KW-0819">tRNA processing</keyword>
<keyword evidence="6" id="KW-0539">Nucleus</keyword>
<evidence type="ECO:0000256" key="7">
    <source>
        <dbReference type="ARBA" id="ARBA00053047"/>
    </source>
</evidence>
<feature type="region of interest" description="Disordered" evidence="10">
    <location>
        <begin position="23"/>
        <end position="97"/>
    </location>
</feature>
<sequence length="228" mass="23590">MDFEAAKQAAAEEEAGCMASAGECVSGLGDQGGTGDATSHGLPSDLGGQYGPRGRTSPGGPGTQSGPSSPPGQCGAGGPDNQGGLAFTGGPGDEETMGAAAIGAPTVARAADVSGPGRYALSMDAEPGNRKKIFKLSVPFRCSLEAEMARITMDDENDQQAVQREIKIKGTVLSVKWAADDFDLLRVSVNAFLEKLSLVMHNIQCIWPFIPRRVSRERRAGAEPGDPN</sequence>
<dbReference type="InterPro" id="IPR015419">
    <property type="entry name" value="CTAG/Pcc1"/>
</dbReference>
<gene>
    <name evidence="11" type="ORF">mMyoMyo1_010958</name>
</gene>
<dbReference type="GO" id="GO:0005737">
    <property type="term" value="C:cytoplasm"/>
    <property type="evidence" value="ECO:0007669"/>
    <property type="project" value="UniProtKB-SubCell"/>
</dbReference>
<keyword evidence="4" id="KW-0963">Cytoplasm</keyword>
<dbReference type="GO" id="GO:0070525">
    <property type="term" value="P:tRNA threonylcarbamoyladenosine metabolic process"/>
    <property type="evidence" value="ECO:0007669"/>
    <property type="project" value="TreeGrafter"/>
</dbReference>
<accession>A0A7J7YEE2</accession>
<feature type="compositionally biased region" description="Gly residues" evidence="10">
    <location>
        <begin position="74"/>
        <end position="91"/>
    </location>
</feature>
<dbReference type="Gene3D" id="3.30.310.50">
    <property type="entry name" value="Alpha-D-phosphohexomutase, C-terminal domain"/>
    <property type="match status" value="1"/>
</dbReference>
<evidence type="ECO:0000256" key="4">
    <source>
        <dbReference type="ARBA" id="ARBA00022490"/>
    </source>
</evidence>
<feature type="compositionally biased region" description="Low complexity" evidence="10">
    <location>
        <begin position="64"/>
        <end position="73"/>
    </location>
</feature>
<dbReference type="FunFam" id="3.30.310.50:FF:000005">
    <property type="entry name" value="L antigen family member 3"/>
    <property type="match status" value="1"/>
</dbReference>
<dbReference type="GO" id="GO:0000408">
    <property type="term" value="C:EKC/KEOPS complex"/>
    <property type="evidence" value="ECO:0007669"/>
    <property type="project" value="TreeGrafter"/>
</dbReference>
<dbReference type="EMBL" id="JABWUV010000004">
    <property type="protein sequence ID" value="KAF6359996.1"/>
    <property type="molecule type" value="Genomic_DNA"/>
</dbReference>
<dbReference type="AlphaFoldDB" id="A0A7J7YEE2"/>
<evidence type="ECO:0000256" key="9">
    <source>
        <dbReference type="ARBA" id="ARBA00076355"/>
    </source>
</evidence>
<evidence type="ECO:0000256" key="1">
    <source>
        <dbReference type="ARBA" id="ARBA00004123"/>
    </source>
</evidence>
<comment type="subcellular location">
    <subcellularLocation>
        <location evidence="2">Cytoplasm</location>
    </subcellularLocation>
    <subcellularLocation>
        <location evidence="1">Nucleus</location>
    </subcellularLocation>
</comment>
<evidence type="ECO:0000256" key="8">
    <source>
        <dbReference type="ARBA" id="ARBA00062157"/>
    </source>
</evidence>
<evidence type="ECO:0000313" key="11">
    <source>
        <dbReference type="EMBL" id="KAF6359996.1"/>
    </source>
</evidence>
<comment type="function">
    <text evidence="7">Component of the EKC/KEOPS complex that is required for the formation of a threonylcarbamoyl group on adenosine at position 37 (t(6)A37) in tRNAs that read codons beginning with adenine. The complex is probably involved in the transfer of the threonylcarbamoyl moiety of threonylcarbamoyl-AMP (TC-AMP) to the N6 group of A37. LAGE3 functions as a dimerization module for the complex.</text>
</comment>
<dbReference type="PANTHER" id="PTHR31283:SF16">
    <property type="entry name" value="CTAG2 LIKE 2"/>
    <property type="match status" value="1"/>
</dbReference>
<comment type="subunit">
    <text evidence="8">Component of the EKC/KEOPS complex composed of at least GON7, TP53RK, TPRKB, OSGEP and LAGE3; the whole complex dimerizes.</text>
</comment>
<evidence type="ECO:0000256" key="3">
    <source>
        <dbReference type="ARBA" id="ARBA00007073"/>
    </source>
</evidence>
<name>A0A7J7YEE2_MYOMY</name>
<dbReference type="VEuPathDB" id="HostDB:GeneID_118653969"/>